<dbReference type="CDD" id="cd02440">
    <property type="entry name" value="AdoMet_MTases"/>
    <property type="match status" value="1"/>
</dbReference>
<dbReference type="HOGENOM" id="CLU_010595_0_0_1"/>
<comment type="caution">
    <text evidence="3">The sequence shown here is derived from an EMBL/GenBank/DDBJ whole genome shotgun (WGS) entry which is preliminary data.</text>
</comment>
<dbReference type="SUPFAM" id="SSF53335">
    <property type="entry name" value="S-adenosyl-L-methionine-dependent methyltransferases"/>
    <property type="match status" value="1"/>
</dbReference>
<evidence type="ECO:0000256" key="1">
    <source>
        <dbReference type="ARBA" id="ARBA00038158"/>
    </source>
</evidence>
<evidence type="ECO:0000313" key="3">
    <source>
        <dbReference type="EMBL" id="CCE35187.1"/>
    </source>
</evidence>
<evidence type="ECO:0000256" key="2">
    <source>
        <dbReference type="SAM" id="MobiDB-lite"/>
    </source>
</evidence>
<dbReference type="Proteomes" id="UP000016801">
    <property type="component" value="Unassembled WGS sequence"/>
</dbReference>
<sequence>MSTASQVNEQMPPQADLVAAEDIPAEDQNDADSVFSEDPSSTTSVASSILEYRQIHGRTYHSDKFTTNYFIPNDEQHLKSEELKFHSLAHILISAASSTNVTDSHHYLTILFDEQLFLAPLEKDKIHRVLDVGTGSGIWAIEFADRFPNASVIGTDISPCQPQWVPPNVRFEIDDATLEWTWSANHFDLIHIRYIVGGIQDWTALFKEAYRCCAPGGWVESVEYDVELRSDDGTIELEPVLSSFVELFREAGNVLKRPFFVQEIREKALDEAGFVDKTAIRYKIPGGPWPKDRKLAEVGRIARASLENDLDGFTQMLWRDVLQRPADEYNVWIAAVRKAIRNPKVHGYMVAHVVYGRKPE</sequence>
<dbReference type="EMBL" id="CAGA01000189">
    <property type="protein sequence ID" value="CCE35187.1"/>
    <property type="molecule type" value="Genomic_DNA"/>
</dbReference>
<reference evidence="3 4" key="1">
    <citation type="journal article" date="2013" name="PLoS Genet.">
        <title>Plant-symbiotic fungi as chemical engineers: Multi-genome analysis of the Clavicipitaceae reveals dynamics of alkaloid loci.</title>
        <authorList>
            <person name="Schardl C.L."/>
            <person name="Young C.A."/>
            <person name="Hesse U."/>
            <person name="Amyotte S.G."/>
            <person name="Andreeva K."/>
            <person name="Calie P.J."/>
            <person name="Fleetwood D.J."/>
            <person name="Haws D.C."/>
            <person name="Moore N."/>
            <person name="Oeser B."/>
            <person name="Panaccione D.G."/>
            <person name="Schweri K.K."/>
            <person name="Voisey C.R."/>
            <person name="Farman M.L."/>
            <person name="Jaromczyk J.W."/>
            <person name="Roe B.A."/>
            <person name="O'Sullivan D.M."/>
            <person name="Scott B."/>
            <person name="Tudzynski P."/>
            <person name="An Z."/>
            <person name="Arnaoudova E.G."/>
            <person name="Bullock C.T."/>
            <person name="Charlton N.D."/>
            <person name="Chen L."/>
            <person name="Cox M."/>
            <person name="Dinkins R.D."/>
            <person name="Florea S."/>
            <person name="Glenn A.E."/>
            <person name="Gordon A."/>
            <person name="Gueldener U."/>
            <person name="Harris D.R."/>
            <person name="Hollin W."/>
            <person name="Jaromczyk J."/>
            <person name="Johnson R.D."/>
            <person name="Khan A.K."/>
            <person name="Leistner E."/>
            <person name="Leuchtmann A."/>
            <person name="Li C."/>
            <person name="Liu J."/>
            <person name="Liu J."/>
            <person name="Liu M."/>
            <person name="Mace W."/>
            <person name="Machado C."/>
            <person name="Nagabhyru P."/>
            <person name="Pan J."/>
            <person name="Schmid J."/>
            <person name="Sugawara K."/>
            <person name="Steiner U."/>
            <person name="Takach J.E."/>
            <person name="Tanaka E."/>
            <person name="Webb J.S."/>
            <person name="Wilson E.V."/>
            <person name="Wiseman J.L."/>
            <person name="Yoshida R."/>
            <person name="Zeng Z."/>
        </authorList>
    </citation>
    <scope>NUCLEOTIDE SEQUENCE [LARGE SCALE GENOMIC DNA]</scope>
    <source>
        <strain evidence="3 4">20.1</strain>
    </source>
</reference>
<evidence type="ECO:0000313" key="4">
    <source>
        <dbReference type="Proteomes" id="UP000016801"/>
    </source>
</evidence>
<dbReference type="VEuPathDB" id="FungiDB:CPUR_02118"/>
<feature type="compositionally biased region" description="Polar residues" evidence="2">
    <location>
        <begin position="1"/>
        <end position="11"/>
    </location>
</feature>
<accession>M1W796</accession>
<gene>
    <name evidence="3" type="ORF">CPUR_02118</name>
</gene>
<dbReference type="Gene3D" id="3.40.50.150">
    <property type="entry name" value="Vaccinia Virus protein VP39"/>
    <property type="match status" value="1"/>
</dbReference>
<name>M1W796_CLAP2</name>
<evidence type="ECO:0008006" key="5">
    <source>
        <dbReference type="Google" id="ProtNLM"/>
    </source>
</evidence>
<dbReference type="PANTHER" id="PTHR43591:SF10">
    <property type="entry name" value="ABC TRANSMEMBRANE TYPE-1 DOMAIN-CONTAINING PROTEIN-RELATED"/>
    <property type="match status" value="1"/>
</dbReference>
<dbReference type="AlphaFoldDB" id="M1W796"/>
<organism evidence="3 4">
    <name type="scientific">Claviceps purpurea (strain 20.1)</name>
    <name type="common">Ergot fungus</name>
    <name type="synonym">Sphacelia segetum</name>
    <dbReference type="NCBI Taxonomy" id="1111077"/>
    <lineage>
        <taxon>Eukaryota</taxon>
        <taxon>Fungi</taxon>
        <taxon>Dikarya</taxon>
        <taxon>Ascomycota</taxon>
        <taxon>Pezizomycotina</taxon>
        <taxon>Sordariomycetes</taxon>
        <taxon>Hypocreomycetidae</taxon>
        <taxon>Hypocreales</taxon>
        <taxon>Clavicipitaceae</taxon>
        <taxon>Claviceps</taxon>
    </lineage>
</organism>
<dbReference type="InterPro" id="IPR029063">
    <property type="entry name" value="SAM-dependent_MTases_sf"/>
</dbReference>
<dbReference type="Pfam" id="PF13489">
    <property type="entry name" value="Methyltransf_23"/>
    <property type="match status" value="1"/>
</dbReference>
<keyword evidence="4" id="KW-1185">Reference proteome</keyword>
<proteinExistence type="inferred from homology"/>
<protein>
    <recommendedName>
        <fullName evidence="5">Methyltransferase</fullName>
    </recommendedName>
</protein>
<feature type="region of interest" description="Disordered" evidence="2">
    <location>
        <begin position="1"/>
        <end position="42"/>
    </location>
</feature>
<dbReference type="OrthoDB" id="2013972at2759"/>
<dbReference type="eggNOG" id="ENOG502S8W5">
    <property type="taxonomic scope" value="Eukaryota"/>
</dbReference>
<dbReference type="STRING" id="1111077.M1W796"/>
<dbReference type="PANTHER" id="PTHR43591">
    <property type="entry name" value="METHYLTRANSFERASE"/>
    <property type="match status" value="1"/>
</dbReference>
<comment type="similarity">
    <text evidence="1">Belongs to the methyltransferase superfamily. LaeA methyltransferase family.</text>
</comment>
<dbReference type="GO" id="GO:0008168">
    <property type="term" value="F:methyltransferase activity"/>
    <property type="evidence" value="ECO:0007669"/>
    <property type="project" value="TreeGrafter"/>
</dbReference>